<feature type="domain" description="Orn/DAP/Arg decarboxylase 2 N-terminal" evidence="5">
    <location>
        <begin position="36"/>
        <end position="287"/>
    </location>
</feature>
<dbReference type="InterPro" id="IPR000183">
    <property type="entry name" value="Orn/DAP/Arg_de-COase"/>
</dbReference>
<dbReference type="Pfam" id="PF00278">
    <property type="entry name" value="Orn_DAP_Arg_deC"/>
    <property type="match status" value="1"/>
</dbReference>
<keyword evidence="7" id="KW-1185">Reference proteome</keyword>
<dbReference type="PANTHER" id="PTHR43727:SF2">
    <property type="entry name" value="GROUP IV DECARBOXYLASE"/>
    <property type="match status" value="1"/>
</dbReference>
<dbReference type="SUPFAM" id="SSF50621">
    <property type="entry name" value="Alanine racemase C-terminal domain-like"/>
    <property type="match status" value="1"/>
</dbReference>
<dbReference type="Pfam" id="PF02784">
    <property type="entry name" value="Orn_Arg_deC_N"/>
    <property type="match status" value="1"/>
</dbReference>
<evidence type="ECO:0000256" key="2">
    <source>
        <dbReference type="ARBA" id="ARBA00022898"/>
    </source>
</evidence>
<dbReference type="Gene3D" id="3.20.20.10">
    <property type="entry name" value="Alanine racemase"/>
    <property type="match status" value="1"/>
</dbReference>
<dbReference type="PRINTS" id="PR01179">
    <property type="entry name" value="ODADCRBXLASE"/>
</dbReference>
<evidence type="ECO:0000256" key="1">
    <source>
        <dbReference type="ARBA" id="ARBA00001933"/>
    </source>
</evidence>
<dbReference type="PRINTS" id="PR01182">
    <property type="entry name" value="ORNDCRBXLASE"/>
</dbReference>
<comment type="similarity">
    <text evidence="3">Belongs to the Orn/Lys/Arg decarboxylase class-II family.</text>
</comment>
<comment type="caution">
    <text evidence="6">The sequence shown here is derived from an EMBL/GenBank/DDBJ whole genome shotgun (WGS) entry which is preliminary data.</text>
</comment>
<organism evidence="6 7">
    <name type="scientific">Streptomyces zingiberis</name>
    <dbReference type="NCBI Taxonomy" id="2053010"/>
    <lineage>
        <taxon>Bacteria</taxon>
        <taxon>Bacillati</taxon>
        <taxon>Actinomycetota</taxon>
        <taxon>Actinomycetes</taxon>
        <taxon>Kitasatosporales</taxon>
        <taxon>Streptomycetaceae</taxon>
        <taxon>Streptomyces</taxon>
    </lineage>
</organism>
<evidence type="ECO:0000256" key="3">
    <source>
        <dbReference type="RuleBase" id="RU003737"/>
    </source>
</evidence>
<dbReference type="InterPro" id="IPR022644">
    <property type="entry name" value="De-COase2_N"/>
</dbReference>
<dbReference type="Gene3D" id="2.40.37.10">
    <property type="entry name" value="Lyase, Ornithine Decarboxylase, Chain A, domain 1"/>
    <property type="match status" value="1"/>
</dbReference>
<protein>
    <submittedName>
        <fullName evidence="6">Type III PLP-dependent enzyme</fullName>
    </submittedName>
</protein>
<comment type="cofactor">
    <cofactor evidence="1">
        <name>pyridoxal 5'-phosphate</name>
        <dbReference type="ChEBI" id="CHEBI:597326"/>
    </cofactor>
</comment>
<feature type="domain" description="Orn/DAP/Arg decarboxylase 2 C-terminal" evidence="4">
    <location>
        <begin position="30"/>
        <end position="385"/>
    </location>
</feature>
<dbReference type="InterPro" id="IPR009006">
    <property type="entry name" value="Ala_racemase/Decarboxylase_C"/>
</dbReference>
<name>A0ABX1BXA2_9ACTN</name>
<gene>
    <name evidence="6" type="ORF">HCK00_11250</name>
</gene>
<evidence type="ECO:0000313" key="7">
    <source>
        <dbReference type="Proteomes" id="UP000695264"/>
    </source>
</evidence>
<evidence type="ECO:0000259" key="4">
    <source>
        <dbReference type="Pfam" id="PF00278"/>
    </source>
</evidence>
<dbReference type="SUPFAM" id="SSF51419">
    <property type="entry name" value="PLP-binding barrel"/>
    <property type="match status" value="1"/>
</dbReference>
<dbReference type="EMBL" id="JAATEN010000007">
    <property type="protein sequence ID" value="NJQ01091.1"/>
    <property type="molecule type" value="Genomic_DNA"/>
</dbReference>
<accession>A0ABX1BXA2</accession>
<evidence type="ECO:0000313" key="6">
    <source>
        <dbReference type="EMBL" id="NJQ01091.1"/>
    </source>
</evidence>
<dbReference type="PANTHER" id="PTHR43727">
    <property type="entry name" value="DIAMINOPIMELATE DECARBOXYLASE"/>
    <property type="match status" value="1"/>
</dbReference>
<dbReference type="InterPro" id="IPR022643">
    <property type="entry name" value="De-COase2_C"/>
</dbReference>
<dbReference type="InterPro" id="IPR002433">
    <property type="entry name" value="Orn_de-COase"/>
</dbReference>
<proteinExistence type="inferred from homology"/>
<evidence type="ECO:0000259" key="5">
    <source>
        <dbReference type="Pfam" id="PF02784"/>
    </source>
</evidence>
<dbReference type="Proteomes" id="UP000695264">
    <property type="component" value="Unassembled WGS sequence"/>
</dbReference>
<reference evidence="6 7" key="1">
    <citation type="submission" date="2020-03" db="EMBL/GenBank/DDBJ databases">
        <title>WGS of actinomycetes isolated from Thailand.</title>
        <authorList>
            <person name="Thawai C."/>
        </authorList>
    </citation>
    <scope>NUCLEOTIDE SEQUENCE [LARGE SCALE GENOMIC DNA]</scope>
    <source>
        <strain evidence="6 7">PLAI 1-29</strain>
    </source>
</reference>
<dbReference type="RefSeq" id="WP_168101709.1">
    <property type="nucleotide sequence ID" value="NZ_JAATEN010000007.1"/>
</dbReference>
<sequence length="429" mass="44288">MTEPSTESGVPTSTRRHLTQIIQSVGTPAYVYDLGVVRSSFAALREDLPAASELFYSLKANPHPLVVAQLADLGARAEVSSTGELSVALAAGCPAHGVLYTGPGKTMAELEDALHRGVRLFSVESVTDRQRLAEACSRTGSTADYLIRVNSPRGSTGGSLRMTGRPSAFGVDHNDSQALDRLLRPLGAVRPVGMHTFCATNIADPVALAAEFEQSVRTIAAIAGPAGFTPQVLDLGGGFPAPFARPGSLPRHPQLRAAIDAALDTAFPDQRRNGTRVLFESGRALTATAGTLLTTVLDVKLSGDRVFAVLDAGVNVLGGMSGLGRLRSPSVVPIPLGEGTPASELSPAGPVTLVGPLCTPLDVLAPAVEGLSLSPGQTLAIPNTGAYGPTASLLGFLSRTPPAEVVVDGDRIVAAGRLGLHTQEVVLRG</sequence>
<dbReference type="InterPro" id="IPR029066">
    <property type="entry name" value="PLP-binding_barrel"/>
</dbReference>
<keyword evidence="2" id="KW-0663">Pyridoxal phosphate</keyword>